<reference evidence="2 3" key="1">
    <citation type="journal article" date="2022" name="Nat. Ecol. Evol.">
        <title>A masculinizing supergene underlies an exaggerated male reproductive morph in a spider.</title>
        <authorList>
            <person name="Hendrickx F."/>
            <person name="De Corte Z."/>
            <person name="Sonet G."/>
            <person name="Van Belleghem S.M."/>
            <person name="Kostlbacher S."/>
            <person name="Vangestel C."/>
        </authorList>
    </citation>
    <scope>NUCLEOTIDE SEQUENCE [LARGE SCALE GENOMIC DNA]</scope>
    <source>
        <strain evidence="2">W744_W776</strain>
    </source>
</reference>
<name>A0AAV6VY05_9ARAC</name>
<feature type="compositionally biased region" description="Polar residues" evidence="1">
    <location>
        <begin position="76"/>
        <end position="90"/>
    </location>
</feature>
<dbReference type="EMBL" id="JAFNEN010000015">
    <property type="protein sequence ID" value="KAG8200604.1"/>
    <property type="molecule type" value="Genomic_DNA"/>
</dbReference>
<feature type="region of interest" description="Disordered" evidence="1">
    <location>
        <begin position="25"/>
        <end position="98"/>
    </location>
</feature>
<accession>A0AAV6VY05</accession>
<gene>
    <name evidence="2" type="ORF">JTE90_000672</name>
</gene>
<organism evidence="2 3">
    <name type="scientific">Oedothorax gibbosus</name>
    <dbReference type="NCBI Taxonomy" id="931172"/>
    <lineage>
        <taxon>Eukaryota</taxon>
        <taxon>Metazoa</taxon>
        <taxon>Ecdysozoa</taxon>
        <taxon>Arthropoda</taxon>
        <taxon>Chelicerata</taxon>
        <taxon>Arachnida</taxon>
        <taxon>Araneae</taxon>
        <taxon>Araneomorphae</taxon>
        <taxon>Entelegynae</taxon>
        <taxon>Araneoidea</taxon>
        <taxon>Linyphiidae</taxon>
        <taxon>Erigoninae</taxon>
        <taxon>Oedothorax</taxon>
    </lineage>
</organism>
<proteinExistence type="predicted"/>
<comment type="caution">
    <text evidence="2">The sequence shown here is derived from an EMBL/GenBank/DDBJ whole genome shotgun (WGS) entry which is preliminary data.</text>
</comment>
<feature type="compositionally biased region" description="Low complexity" evidence="1">
    <location>
        <begin position="60"/>
        <end position="72"/>
    </location>
</feature>
<evidence type="ECO:0000256" key="1">
    <source>
        <dbReference type="SAM" id="MobiDB-lite"/>
    </source>
</evidence>
<dbReference type="AlphaFoldDB" id="A0AAV6VY05"/>
<sequence length="128" mass="13853">MANISLLLFQVKAYYTNARRHPGYKKMCEEQGIVPVQRKKKAKSSTSDEGEKENQPPVCGKSDSSLGSDGLKPASARSSGSPPQIETSSPEIEASPEQVFVVDAGIDPHHSHPHKVTAFKEGLGFFPC</sequence>
<evidence type="ECO:0000313" key="2">
    <source>
        <dbReference type="EMBL" id="KAG8200604.1"/>
    </source>
</evidence>
<evidence type="ECO:0000313" key="3">
    <source>
        <dbReference type="Proteomes" id="UP000827092"/>
    </source>
</evidence>
<protein>
    <submittedName>
        <fullName evidence="2">Uncharacterized protein</fullName>
    </submittedName>
</protein>
<keyword evidence="3" id="KW-1185">Reference proteome</keyword>
<dbReference type="Proteomes" id="UP000827092">
    <property type="component" value="Unassembled WGS sequence"/>
</dbReference>